<feature type="compositionally biased region" description="Low complexity" evidence="1">
    <location>
        <begin position="50"/>
        <end position="67"/>
    </location>
</feature>
<keyword evidence="2" id="KW-0472">Membrane</keyword>
<keyword evidence="4" id="KW-1185">Reference proteome</keyword>
<organism evidence="3 4">
    <name type="scientific">Leifsonia tongyongensis</name>
    <dbReference type="NCBI Taxonomy" id="1268043"/>
    <lineage>
        <taxon>Bacteria</taxon>
        <taxon>Bacillati</taxon>
        <taxon>Actinomycetota</taxon>
        <taxon>Actinomycetes</taxon>
        <taxon>Micrococcales</taxon>
        <taxon>Microbacteriaceae</taxon>
        <taxon>Leifsonia</taxon>
    </lineage>
</organism>
<evidence type="ECO:0000313" key="3">
    <source>
        <dbReference type="EMBL" id="NEN07618.1"/>
    </source>
</evidence>
<dbReference type="RefSeq" id="WP_163291084.1">
    <property type="nucleotide sequence ID" value="NZ_JAAGWY010000004.1"/>
</dbReference>
<protein>
    <submittedName>
        <fullName evidence="3">Uncharacterized protein</fullName>
    </submittedName>
</protein>
<evidence type="ECO:0000313" key="4">
    <source>
        <dbReference type="Proteomes" id="UP000474967"/>
    </source>
</evidence>
<reference evidence="3 4" key="1">
    <citation type="journal article" date="2014" name="J. Microbiol.">
        <title>Diaminobutyricibacter tongyongensis gen. nov., sp. nov. and Homoserinibacter gongjuensis gen. nov., sp. nov. belong to the family Microbacteriaceae.</title>
        <authorList>
            <person name="Kim S.J."/>
            <person name="Ahn J.H."/>
            <person name="Weon H.Y."/>
            <person name="Hamada M."/>
            <person name="Suzuki K."/>
            <person name="Kwon S.W."/>
        </authorList>
    </citation>
    <scope>NUCLEOTIDE SEQUENCE [LARGE SCALE GENOMIC DNA]</scope>
    <source>
        <strain evidence="3 4">NBRC 108724</strain>
    </source>
</reference>
<evidence type="ECO:0000256" key="1">
    <source>
        <dbReference type="SAM" id="MobiDB-lite"/>
    </source>
</evidence>
<feature type="region of interest" description="Disordered" evidence="1">
    <location>
        <begin position="34"/>
        <end position="72"/>
    </location>
</feature>
<dbReference type="Proteomes" id="UP000474967">
    <property type="component" value="Unassembled WGS sequence"/>
</dbReference>
<proteinExistence type="predicted"/>
<comment type="caution">
    <text evidence="3">The sequence shown here is derived from an EMBL/GenBank/DDBJ whole genome shotgun (WGS) entry which is preliminary data.</text>
</comment>
<sequence length="185" mass="20345">MDASNWINLGILCVAVIAAVVAIIQVVEARKARSDAQDARDKAGEHEAAALRAAEQSAASATDSAASQRRIADATEEHTALLKAQATPHQDWIIEALTDASMDQKWRAVNNTGEVVRYVYVLTPTNTDEQWIVPDHDHWQNVEPDEGVGFTFRRRHTSPKAVTIVIRWTTAANSSEARTFSATIR</sequence>
<dbReference type="AlphaFoldDB" id="A0A6L9Y2V6"/>
<keyword evidence="2" id="KW-0812">Transmembrane</keyword>
<keyword evidence="2" id="KW-1133">Transmembrane helix</keyword>
<gene>
    <name evidence="3" type="ORF">G3T36_17310</name>
</gene>
<accession>A0A6L9Y2V6</accession>
<dbReference type="EMBL" id="JAAGWY010000004">
    <property type="protein sequence ID" value="NEN07618.1"/>
    <property type="molecule type" value="Genomic_DNA"/>
</dbReference>
<evidence type="ECO:0000256" key="2">
    <source>
        <dbReference type="SAM" id="Phobius"/>
    </source>
</evidence>
<name>A0A6L9Y2V6_9MICO</name>
<feature type="transmembrane region" description="Helical" evidence="2">
    <location>
        <begin position="6"/>
        <end position="27"/>
    </location>
</feature>
<feature type="compositionally biased region" description="Basic and acidic residues" evidence="1">
    <location>
        <begin position="34"/>
        <end position="49"/>
    </location>
</feature>